<reference evidence="2" key="1">
    <citation type="submission" date="2022-07" db="EMBL/GenBank/DDBJ databases">
        <title>Phylogenomic reconstructions and comparative analyses of Kickxellomycotina fungi.</title>
        <authorList>
            <person name="Reynolds N.K."/>
            <person name="Stajich J.E."/>
            <person name="Barry K."/>
            <person name="Grigoriev I.V."/>
            <person name="Crous P."/>
            <person name="Smith M.E."/>
        </authorList>
    </citation>
    <scope>NUCLEOTIDE SEQUENCE</scope>
    <source>
        <strain evidence="2">NBRC 105413</strain>
    </source>
</reference>
<accession>A0A9W8CI50</accession>
<keyword evidence="3" id="KW-1185">Reference proteome</keyword>
<organism evidence="2 3">
    <name type="scientific">Coemansia asiatica</name>
    <dbReference type="NCBI Taxonomy" id="1052880"/>
    <lineage>
        <taxon>Eukaryota</taxon>
        <taxon>Fungi</taxon>
        <taxon>Fungi incertae sedis</taxon>
        <taxon>Zoopagomycota</taxon>
        <taxon>Kickxellomycotina</taxon>
        <taxon>Kickxellomycetes</taxon>
        <taxon>Kickxellales</taxon>
        <taxon>Kickxellaceae</taxon>
        <taxon>Coemansia</taxon>
    </lineage>
</organism>
<keyword evidence="1" id="KW-0732">Signal</keyword>
<gene>
    <name evidence="2" type="ORF">LPJ64_004894</name>
</gene>
<protein>
    <submittedName>
        <fullName evidence="2">Uncharacterized protein</fullName>
    </submittedName>
</protein>
<dbReference type="EMBL" id="JANBOH010000268">
    <property type="protein sequence ID" value="KAJ1643318.1"/>
    <property type="molecule type" value="Genomic_DNA"/>
</dbReference>
<evidence type="ECO:0000313" key="2">
    <source>
        <dbReference type="EMBL" id="KAJ1643318.1"/>
    </source>
</evidence>
<proteinExistence type="predicted"/>
<sequence length="95" mass="9918">MKSIVGVFALAVCALASPLLPPIDPNNPLTNPATNRDLLLTNPAWFAPNGNGHMTPEQIQTIQNQLITQKNLESYAAHLAAQAGVQPPAGIAPAS</sequence>
<evidence type="ECO:0000313" key="3">
    <source>
        <dbReference type="Proteomes" id="UP001145021"/>
    </source>
</evidence>
<feature type="non-terminal residue" evidence="2">
    <location>
        <position position="95"/>
    </location>
</feature>
<comment type="caution">
    <text evidence="2">The sequence shown here is derived from an EMBL/GenBank/DDBJ whole genome shotgun (WGS) entry which is preliminary data.</text>
</comment>
<dbReference type="Proteomes" id="UP001145021">
    <property type="component" value="Unassembled WGS sequence"/>
</dbReference>
<evidence type="ECO:0000256" key="1">
    <source>
        <dbReference type="SAM" id="SignalP"/>
    </source>
</evidence>
<dbReference type="AlphaFoldDB" id="A0A9W8CI50"/>
<feature type="signal peptide" evidence="1">
    <location>
        <begin position="1"/>
        <end position="16"/>
    </location>
</feature>
<feature type="chain" id="PRO_5040860098" evidence="1">
    <location>
        <begin position="17"/>
        <end position="95"/>
    </location>
</feature>
<name>A0A9W8CI50_9FUNG</name>